<name>A0ABV6DBE6_9HYPH</name>
<dbReference type="InterPro" id="IPR033138">
    <property type="entry name" value="Cu_oxidase_CS"/>
</dbReference>
<dbReference type="PROSITE" id="PS00079">
    <property type="entry name" value="MULTICOPPER_OXIDASE1"/>
    <property type="match status" value="1"/>
</dbReference>
<protein>
    <submittedName>
        <fullName evidence="5">Cupredoxin family protein</fullName>
    </submittedName>
</protein>
<dbReference type="EMBL" id="JBHLXD010000034">
    <property type="protein sequence ID" value="MFC0209980.1"/>
    <property type="molecule type" value="Genomic_DNA"/>
</dbReference>
<proteinExistence type="predicted"/>
<comment type="caution">
    <text evidence="5">The sequence shown here is derived from an EMBL/GenBank/DDBJ whole genome shotgun (WGS) entry which is preliminary data.</text>
</comment>
<dbReference type="Proteomes" id="UP001589755">
    <property type="component" value="Unassembled WGS sequence"/>
</dbReference>
<evidence type="ECO:0000256" key="2">
    <source>
        <dbReference type="ARBA" id="ARBA00023008"/>
    </source>
</evidence>
<accession>A0ABV6DBE6</accession>
<evidence type="ECO:0000259" key="4">
    <source>
        <dbReference type="Pfam" id="PF00127"/>
    </source>
</evidence>
<sequence>MKQLIMAVASMAALTSIAYAGGNHAGGHGEADMMAIGEPGDAAAAGRSVTITMKENDDGAMVFEPASLKIEEGETVRLTFVNEGELEHEFVMDVHESILEHKALMEKFPEMEHDDPNAVRLGAGAKGKIVWTFSRAGEFEFACLIPGHYESGMKGDIIVTN</sequence>
<reference evidence="5 6" key="1">
    <citation type="submission" date="2024-09" db="EMBL/GenBank/DDBJ databases">
        <authorList>
            <person name="Sun Q."/>
            <person name="Mori K."/>
        </authorList>
    </citation>
    <scope>NUCLEOTIDE SEQUENCE [LARGE SCALE GENOMIC DNA]</scope>
    <source>
        <strain evidence="5 6">CCM 8543</strain>
    </source>
</reference>
<dbReference type="PANTHER" id="PTHR38439">
    <property type="entry name" value="AURACYANIN-B"/>
    <property type="match status" value="1"/>
</dbReference>
<feature type="chain" id="PRO_5046123000" evidence="3">
    <location>
        <begin position="21"/>
        <end position="161"/>
    </location>
</feature>
<evidence type="ECO:0000313" key="6">
    <source>
        <dbReference type="Proteomes" id="UP001589755"/>
    </source>
</evidence>
<evidence type="ECO:0000256" key="1">
    <source>
        <dbReference type="ARBA" id="ARBA00022723"/>
    </source>
</evidence>
<evidence type="ECO:0000256" key="3">
    <source>
        <dbReference type="SAM" id="SignalP"/>
    </source>
</evidence>
<keyword evidence="6" id="KW-1185">Reference proteome</keyword>
<keyword evidence="1" id="KW-0479">Metal-binding</keyword>
<dbReference type="InterPro" id="IPR000923">
    <property type="entry name" value="BlueCu_1"/>
</dbReference>
<dbReference type="PANTHER" id="PTHR38439:SF3">
    <property type="entry name" value="COPPER-RESISTANT CUPROPROTEIN COPI"/>
    <property type="match status" value="1"/>
</dbReference>
<feature type="signal peptide" evidence="3">
    <location>
        <begin position="1"/>
        <end position="20"/>
    </location>
</feature>
<dbReference type="InterPro" id="IPR008972">
    <property type="entry name" value="Cupredoxin"/>
</dbReference>
<keyword evidence="3" id="KW-0732">Signal</keyword>
<dbReference type="CDD" id="cd04211">
    <property type="entry name" value="Cupredoxin_like_2"/>
    <property type="match status" value="1"/>
</dbReference>
<gene>
    <name evidence="5" type="ORF">ACFFJ2_16395</name>
</gene>
<dbReference type="InterPro" id="IPR050845">
    <property type="entry name" value="Cu-binding_ET"/>
</dbReference>
<evidence type="ECO:0000313" key="5">
    <source>
        <dbReference type="EMBL" id="MFC0209980.1"/>
    </source>
</evidence>
<dbReference type="SUPFAM" id="SSF49503">
    <property type="entry name" value="Cupredoxins"/>
    <property type="match status" value="1"/>
</dbReference>
<organism evidence="5 6">
    <name type="scientific">Chelativorans intermedius</name>
    <dbReference type="NCBI Taxonomy" id="515947"/>
    <lineage>
        <taxon>Bacteria</taxon>
        <taxon>Pseudomonadati</taxon>
        <taxon>Pseudomonadota</taxon>
        <taxon>Alphaproteobacteria</taxon>
        <taxon>Hyphomicrobiales</taxon>
        <taxon>Phyllobacteriaceae</taxon>
        <taxon>Chelativorans</taxon>
    </lineage>
</organism>
<dbReference type="RefSeq" id="WP_261522523.1">
    <property type="nucleotide sequence ID" value="NZ_JAODNW010000030.1"/>
</dbReference>
<keyword evidence="2" id="KW-0186">Copper</keyword>
<dbReference type="Gene3D" id="2.60.40.420">
    <property type="entry name" value="Cupredoxins - blue copper proteins"/>
    <property type="match status" value="1"/>
</dbReference>
<feature type="domain" description="Blue (type 1) copper" evidence="4">
    <location>
        <begin position="55"/>
        <end position="159"/>
    </location>
</feature>
<dbReference type="Pfam" id="PF00127">
    <property type="entry name" value="Copper-bind"/>
    <property type="match status" value="1"/>
</dbReference>